<evidence type="ECO:0000313" key="14">
    <source>
        <dbReference type="EMBL" id="KFI20679.1"/>
    </source>
</evidence>
<dbReference type="Pfam" id="PF17243">
    <property type="entry name" value="POTRA_TamA_1"/>
    <property type="match status" value="1"/>
</dbReference>
<dbReference type="PANTHER" id="PTHR12815:SF47">
    <property type="entry name" value="TRANSLOCATION AND ASSEMBLY MODULE SUBUNIT TAMA"/>
    <property type="match status" value="1"/>
</dbReference>
<comment type="caution">
    <text evidence="14">The sequence shown here is derived from an EMBL/GenBank/DDBJ whole genome shotgun (WGS) entry which is preliminary data.</text>
</comment>
<comment type="subunit">
    <text evidence="10">Interacts with TamB to form the translocation and assembly module (TAM).</text>
</comment>
<sequence>MKINKIVLAFPVRIFFCLLLFFVKIGAAWSQVYLETEVEGVKGEALENVMAYLSIAHQKEDAQLAEGVIRRLHGKAEDEIKTALAVYGYYQPRIEAELQQHPKRWLARYRIDPGPRMRVGEVDLTVTGGGAEDSAFQALQQNFPIKEGEFLNQTHYEQGKSALQRLAAERGYFQANFTQQVLRINLETYSARAILRFDTGPRYQFGPVTFTETVLRPQLLTRYVPFQEGEFYQSSKVVELQTALVDSDYFAVVEVEPRPQQAAELKVPISVYLQAEKRNRYSVGVGFGTNTGPRLNLGWKNRYVNRYGHRFSFALNTSKINQTLDSSYIIPIGDPRTDQVRIASSIGRRSTVTSNSHIALFGARRIVARPGGWQETLFLDYRWEDFDVGGDSGLAKLLIPGISWFRRQADDPVYPQRGNRLSLELQGAAQELLSNNTFLQLTLQGKIIRRLGRRSRLLVRGDAGATWVSDFANLPPSVRYFAGGDQSVRGYAFSSLGATNERGRVIGGKNILVGSVEYEYRFLDKWAAAAFYDAGNAFNNFSSLEVQQGAGVGVRWISPVGPIRVDFAFALSKSGTPFRLHVNLGPDL</sequence>
<dbReference type="Proteomes" id="UP000028839">
    <property type="component" value="Unassembled WGS sequence"/>
</dbReference>
<evidence type="ECO:0000259" key="13">
    <source>
        <dbReference type="Pfam" id="PF17243"/>
    </source>
</evidence>
<dbReference type="Pfam" id="PF07244">
    <property type="entry name" value="POTRA"/>
    <property type="match status" value="1"/>
</dbReference>
<feature type="domain" description="POTRA" evidence="12">
    <location>
        <begin position="138"/>
        <end position="181"/>
    </location>
</feature>
<reference evidence="14 15" key="1">
    <citation type="submission" date="2014-07" db="EMBL/GenBank/DDBJ databases">
        <title>Comparative analysis of Nitrosococcus oceani genome inventories of strains from Pacific and Atlantic gyres.</title>
        <authorList>
            <person name="Lim C.K."/>
            <person name="Wang L."/>
            <person name="Sayavedra-Soto L.A."/>
            <person name="Klotz M.G."/>
        </authorList>
    </citation>
    <scope>NUCLEOTIDE SEQUENCE [LARGE SCALE GENOMIC DNA]</scope>
    <source>
        <strain evidence="14 15">C-27</strain>
    </source>
</reference>
<dbReference type="InterPro" id="IPR010827">
    <property type="entry name" value="BamA/TamA_POTRA"/>
</dbReference>
<evidence type="ECO:0000256" key="8">
    <source>
        <dbReference type="ARBA" id="ARBA00023237"/>
    </source>
</evidence>
<evidence type="ECO:0000256" key="2">
    <source>
        <dbReference type="ARBA" id="ARBA00010248"/>
    </source>
</evidence>
<evidence type="ECO:0000256" key="3">
    <source>
        <dbReference type="ARBA" id="ARBA00015419"/>
    </source>
</evidence>
<evidence type="ECO:0000256" key="1">
    <source>
        <dbReference type="ARBA" id="ARBA00004442"/>
    </source>
</evidence>
<evidence type="ECO:0000256" key="6">
    <source>
        <dbReference type="ARBA" id="ARBA00022729"/>
    </source>
</evidence>
<dbReference type="PANTHER" id="PTHR12815">
    <property type="entry name" value="SORTING AND ASSEMBLY MACHINERY SAMM50 PROTEIN FAMILY MEMBER"/>
    <property type="match status" value="1"/>
</dbReference>
<evidence type="ECO:0000313" key="15">
    <source>
        <dbReference type="Proteomes" id="UP000028839"/>
    </source>
</evidence>
<evidence type="ECO:0000256" key="5">
    <source>
        <dbReference type="ARBA" id="ARBA00022692"/>
    </source>
</evidence>
<keyword evidence="6" id="KW-0732">Signal</keyword>
<accession>A0A0E2Z5L8</accession>
<dbReference type="GO" id="GO:0009306">
    <property type="term" value="P:protein secretion"/>
    <property type="evidence" value="ECO:0007669"/>
    <property type="project" value="TreeGrafter"/>
</dbReference>
<organism evidence="14 15">
    <name type="scientific">Nitrosococcus oceani C-27</name>
    <dbReference type="NCBI Taxonomy" id="314279"/>
    <lineage>
        <taxon>Bacteria</taxon>
        <taxon>Pseudomonadati</taxon>
        <taxon>Pseudomonadota</taxon>
        <taxon>Gammaproteobacteria</taxon>
        <taxon>Chromatiales</taxon>
        <taxon>Chromatiaceae</taxon>
        <taxon>Nitrosococcus</taxon>
    </lineage>
</organism>
<dbReference type="AlphaFoldDB" id="A0A0E2Z5L8"/>
<dbReference type="InterPro" id="IPR039910">
    <property type="entry name" value="D15-like"/>
</dbReference>
<name>A0A0E2Z5L8_9GAMM</name>
<dbReference type="InterPro" id="IPR000184">
    <property type="entry name" value="Bac_surfAg_D15"/>
</dbReference>
<dbReference type="GO" id="GO:0009279">
    <property type="term" value="C:cell outer membrane"/>
    <property type="evidence" value="ECO:0007669"/>
    <property type="project" value="UniProtKB-SubCell"/>
</dbReference>
<dbReference type="InterPro" id="IPR035243">
    <property type="entry name" value="TamA_POTRA_Dom_1"/>
</dbReference>
<evidence type="ECO:0000256" key="9">
    <source>
        <dbReference type="ARBA" id="ARBA00033063"/>
    </source>
</evidence>
<comment type="similarity">
    <text evidence="2">Belongs to the TamA family.</text>
</comment>
<keyword evidence="5" id="KW-0812">Transmembrane</keyword>
<proteinExistence type="inferred from homology"/>
<evidence type="ECO:0000256" key="10">
    <source>
        <dbReference type="ARBA" id="ARBA00093548"/>
    </source>
</evidence>
<keyword evidence="8" id="KW-0998">Cell outer membrane</keyword>
<comment type="subcellular location">
    <subcellularLocation>
        <location evidence="1">Cell outer membrane</location>
    </subcellularLocation>
</comment>
<evidence type="ECO:0000256" key="4">
    <source>
        <dbReference type="ARBA" id="ARBA00022452"/>
    </source>
</evidence>
<feature type="domain" description="Bacterial surface antigen (D15)" evidence="11">
    <location>
        <begin position="281"/>
        <end position="576"/>
    </location>
</feature>
<dbReference type="Pfam" id="PF01103">
    <property type="entry name" value="Omp85"/>
    <property type="match status" value="1"/>
</dbReference>
<dbReference type="EMBL" id="JPGN01000011">
    <property type="protein sequence ID" value="KFI20679.1"/>
    <property type="molecule type" value="Genomic_DNA"/>
</dbReference>
<dbReference type="GO" id="GO:0097347">
    <property type="term" value="C:TAM protein secretion complex"/>
    <property type="evidence" value="ECO:0007669"/>
    <property type="project" value="TreeGrafter"/>
</dbReference>
<protein>
    <recommendedName>
        <fullName evidence="3">Translocation and assembly module subunit TamA</fullName>
    </recommendedName>
    <alternativeName>
        <fullName evidence="9">Autotransporter assembly factor TamA</fullName>
    </alternativeName>
</protein>
<keyword evidence="4" id="KW-1134">Transmembrane beta strand</keyword>
<dbReference type="OrthoDB" id="9769707at2"/>
<gene>
    <name evidence="14" type="ORF">IB75_01885</name>
</gene>
<evidence type="ECO:0000259" key="11">
    <source>
        <dbReference type="Pfam" id="PF01103"/>
    </source>
</evidence>
<dbReference type="Gene3D" id="2.40.160.50">
    <property type="entry name" value="membrane protein fhac: a member of the omp85/tpsb transporter family"/>
    <property type="match status" value="1"/>
</dbReference>
<evidence type="ECO:0000259" key="12">
    <source>
        <dbReference type="Pfam" id="PF07244"/>
    </source>
</evidence>
<evidence type="ECO:0000256" key="7">
    <source>
        <dbReference type="ARBA" id="ARBA00023136"/>
    </source>
</evidence>
<dbReference type="HOGENOM" id="CLU_018618_1_0_6"/>
<keyword evidence="7" id="KW-0472">Membrane</keyword>
<feature type="domain" description="TamA POTRA" evidence="13">
    <location>
        <begin position="36"/>
        <end position="113"/>
    </location>
</feature>
<dbReference type="Gene3D" id="3.10.20.310">
    <property type="entry name" value="membrane protein fhac"/>
    <property type="match status" value="3"/>
</dbReference>